<dbReference type="Proteomes" id="UP000478052">
    <property type="component" value="Unassembled WGS sequence"/>
</dbReference>
<gene>
    <name evidence="1" type="ORF">FWK35_00006813</name>
</gene>
<reference evidence="1 2" key="1">
    <citation type="submission" date="2019-08" db="EMBL/GenBank/DDBJ databases">
        <title>Whole genome of Aphis craccivora.</title>
        <authorList>
            <person name="Voronova N.V."/>
            <person name="Shulinski R.S."/>
            <person name="Bandarenka Y.V."/>
            <person name="Zhorov D.G."/>
            <person name="Warner D."/>
        </authorList>
    </citation>
    <scope>NUCLEOTIDE SEQUENCE [LARGE SCALE GENOMIC DNA]</scope>
    <source>
        <strain evidence="1">180601</strain>
        <tissue evidence="1">Whole Body</tissue>
    </source>
</reference>
<accession>A0A6G0ZJ55</accession>
<dbReference type="EMBL" id="VUJU01000314">
    <property type="protein sequence ID" value="KAF0771285.1"/>
    <property type="molecule type" value="Genomic_DNA"/>
</dbReference>
<dbReference type="AlphaFoldDB" id="A0A6G0ZJ55"/>
<proteinExistence type="predicted"/>
<evidence type="ECO:0000313" key="2">
    <source>
        <dbReference type="Proteomes" id="UP000478052"/>
    </source>
</evidence>
<keyword evidence="2" id="KW-1185">Reference proteome</keyword>
<protein>
    <submittedName>
        <fullName evidence="1">Annexin</fullName>
    </submittedName>
</protein>
<organism evidence="1 2">
    <name type="scientific">Aphis craccivora</name>
    <name type="common">Cowpea aphid</name>
    <dbReference type="NCBI Taxonomy" id="307492"/>
    <lineage>
        <taxon>Eukaryota</taxon>
        <taxon>Metazoa</taxon>
        <taxon>Ecdysozoa</taxon>
        <taxon>Arthropoda</taxon>
        <taxon>Hexapoda</taxon>
        <taxon>Insecta</taxon>
        <taxon>Pterygota</taxon>
        <taxon>Neoptera</taxon>
        <taxon>Paraneoptera</taxon>
        <taxon>Hemiptera</taxon>
        <taxon>Sternorrhyncha</taxon>
        <taxon>Aphidomorpha</taxon>
        <taxon>Aphidoidea</taxon>
        <taxon>Aphididae</taxon>
        <taxon>Aphidini</taxon>
        <taxon>Aphis</taxon>
        <taxon>Aphis</taxon>
    </lineage>
</organism>
<name>A0A6G0ZJ55_APHCR</name>
<comment type="caution">
    <text evidence="1">The sequence shown here is derived from an EMBL/GenBank/DDBJ whole genome shotgun (WGS) entry which is preliminary data.</text>
</comment>
<sequence length="140" mass="15881">MLSLEKLKISVVYKWGRTPSPKCVYCPCASDTAEASDLPEILCGPVREDLPGDNLERASVLQEAEDMFRLFYRMVEEIFTLKEVEECARQAAEAAAPQGTERRCHSATAEPSELPPTTAFFYTFLWHHGWDDDHGIEREV</sequence>
<evidence type="ECO:0000313" key="1">
    <source>
        <dbReference type="EMBL" id="KAF0771285.1"/>
    </source>
</evidence>